<protein>
    <submittedName>
        <fullName evidence="1">Uncharacterized protein</fullName>
    </submittedName>
</protein>
<evidence type="ECO:0000313" key="1">
    <source>
        <dbReference type="EMBL" id="KAI3735159.1"/>
    </source>
</evidence>
<reference evidence="1 2" key="2">
    <citation type="journal article" date="2022" name="Mol. Ecol. Resour.">
        <title>The genomes of chicory, endive, great burdock and yacon provide insights into Asteraceae paleo-polyploidization history and plant inulin production.</title>
        <authorList>
            <person name="Fan W."/>
            <person name="Wang S."/>
            <person name="Wang H."/>
            <person name="Wang A."/>
            <person name="Jiang F."/>
            <person name="Liu H."/>
            <person name="Zhao H."/>
            <person name="Xu D."/>
            <person name="Zhang Y."/>
        </authorList>
    </citation>
    <scope>NUCLEOTIDE SEQUENCE [LARGE SCALE GENOMIC DNA]</scope>
    <source>
        <strain evidence="2">cv. Niubang</strain>
    </source>
</reference>
<keyword evidence="2" id="KW-1185">Reference proteome</keyword>
<reference evidence="2" key="1">
    <citation type="journal article" date="2022" name="Mol. Ecol. Resour.">
        <title>The genomes of chicory, endive, great burdock and yacon provide insights into Asteraceae palaeo-polyploidization history and plant inulin production.</title>
        <authorList>
            <person name="Fan W."/>
            <person name="Wang S."/>
            <person name="Wang H."/>
            <person name="Wang A."/>
            <person name="Jiang F."/>
            <person name="Liu H."/>
            <person name="Zhao H."/>
            <person name="Xu D."/>
            <person name="Zhang Y."/>
        </authorList>
    </citation>
    <scope>NUCLEOTIDE SEQUENCE [LARGE SCALE GENOMIC DNA]</scope>
    <source>
        <strain evidence="2">cv. Niubang</strain>
    </source>
</reference>
<accession>A0ACB9CLK7</accession>
<name>A0ACB9CLK7_ARCLA</name>
<dbReference type="Proteomes" id="UP001055879">
    <property type="component" value="Linkage Group LG04"/>
</dbReference>
<proteinExistence type="predicted"/>
<sequence>MHGMAPIEVAALKDCVELLSDSVYELKRSLEEMNQPGSKSLRLVMSDLQTWVSAAMTNEDTCIEGFANTKMKNVVRGKIVNVAHLTSNALALINSYATLSKQQQKQRKSQNRGLHDHSNDLGHPPCSLSTPKGPSREPHATTLAPLPTYLMLRTKYSMRSRPSLDVAPYPWRPLSKSRARSHT</sequence>
<dbReference type="EMBL" id="CM042050">
    <property type="protein sequence ID" value="KAI3735159.1"/>
    <property type="molecule type" value="Genomic_DNA"/>
</dbReference>
<evidence type="ECO:0000313" key="2">
    <source>
        <dbReference type="Proteomes" id="UP001055879"/>
    </source>
</evidence>
<comment type="caution">
    <text evidence="1">The sequence shown here is derived from an EMBL/GenBank/DDBJ whole genome shotgun (WGS) entry which is preliminary data.</text>
</comment>
<gene>
    <name evidence="1" type="ORF">L6452_14647</name>
</gene>
<organism evidence="1 2">
    <name type="scientific">Arctium lappa</name>
    <name type="common">Greater burdock</name>
    <name type="synonym">Lappa major</name>
    <dbReference type="NCBI Taxonomy" id="4217"/>
    <lineage>
        <taxon>Eukaryota</taxon>
        <taxon>Viridiplantae</taxon>
        <taxon>Streptophyta</taxon>
        <taxon>Embryophyta</taxon>
        <taxon>Tracheophyta</taxon>
        <taxon>Spermatophyta</taxon>
        <taxon>Magnoliopsida</taxon>
        <taxon>eudicotyledons</taxon>
        <taxon>Gunneridae</taxon>
        <taxon>Pentapetalae</taxon>
        <taxon>asterids</taxon>
        <taxon>campanulids</taxon>
        <taxon>Asterales</taxon>
        <taxon>Asteraceae</taxon>
        <taxon>Carduoideae</taxon>
        <taxon>Cardueae</taxon>
        <taxon>Arctiinae</taxon>
        <taxon>Arctium</taxon>
    </lineage>
</organism>